<dbReference type="PATRIC" id="fig|1185652.3.peg.1975"/>
<dbReference type="AlphaFoldDB" id="I3X3N9"/>
<gene>
    <name evidence="2" type="ORF">USDA257_c19080</name>
</gene>
<dbReference type="EMBL" id="CP003563">
    <property type="protein sequence ID" value="AFL50495.1"/>
    <property type="molecule type" value="Genomic_DNA"/>
</dbReference>
<organism evidence="2 3">
    <name type="scientific">Sinorhizobium fredii (strain USDA 257)</name>
    <dbReference type="NCBI Taxonomy" id="1185652"/>
    <lineage>
        <taxon>Bacteria</taxon>
        <taxon>Pseudomonadati</taxon>
        <taxon>Pseudomonadota</taxon>
        <taxon>Alphaproteobacteria</taxon>
        <taxon>Hyphomicrobiales</taxon>
        <taxon>Rhizobiaceae</taxon>
        <taxon>Sinorhizobium/Ensifer group</taxon>
        <taxon>Sinorhizobium</taxon>
    </lineage>
</organism>
<sequence>MSESNAEAAGEDTSDPSHTGLCIPLPMLAARISYNFAAGTLPIGSGSPI</sequence>
<name>I3X3N9_SINF2</name>
<accession>I3X3N9</accession>
<dbReference type="STRING" id="1185652.USDA257_c19080"/>
<proteinExistence type="predicted"/>
<dbReference type="Proteomes" id="UP000006180">
    <property type="component" value="Chromosome"/>
</dbReference>
<dbReference type="HOGENOM" id="CLU_3140713_0_0_5"/>
<protein>
    <submittedName>
        <fullName evidence="2">Uncharacterized protein</fullName>
    </submittedName>
</protein>
<reference evidence="2 3" key="1">
    <citation type="journal article" date="2012" name="J. Bacteriol.">
        <title>Complete genome sequence of the broad-host-range strain Sinorhizobium fredii USDA257.</title>
        <authorList>
            <person name="Schuldes J."/>
            <person name="Rodriguez Orbegoso M."/>
            <person name="Schmeisser C."/>
            <person name="Krishnan H.B."/>
            <person name="Daniel R."/>
            <person name="Streit W.R."/>
        </authorList>
    </citation>
    <scope>NUCLEOTIDE SEQUENCE [LARGE SCALE GENOMIC DNA]</scope>
    <source>
        <strain evidence="2 3">USDA 257</strain>
    </source>
</reference>
<evidence type="ECO:0000313" key="3">
    <source>
        <dbReference type="Proteomes" id="UP000006180"/>
    </source>
</evidence>
<feature type="region of interest" description="Disordered" evidence="1">
    <location>
        <begin position="1"/>
        <end position="20"/>
    </location>
</feature>
<evidence type="ECO:0000256" key="1">
    <source>
        <dbReference type="SAM" id="MobiDB-lite"/>
    </source>
</evidence>
<evidence type="ECO:0000313" key="2">
    <source>
        <dbReference type="EMBL" id="AFL50495.1"/>
    </source>
</evidence>
<dbReference type="KEGG" id="sfd:USDA257_c19080"/>